<feature type="region of interest" description="Disordered" evidence="1">
    <location>
        <begin position="291"/>
        <end position="331"/>
    </location>
</feature>
<evidence type="ECO:0000256" key="1">
    <source>
        <dbReference type="SAM" id="MobiDB-lite"/>
    </source>
</evidence>
<name>A1WUR4_HALHL</name>
<reference evidence="2 3" key="2">
    <citation type="journal article" date="2013" name="Stand. Genomic Sci.">
        <title>Complete genome sequence of Halorhodospira halophila SL1.</title>
        <authorList>
            <person name="Challacombe J.F."/>
            <person name="Majid S."/>
            <person name="Deole R."/>
            <person name="Brettin T.S."/>
            <person name="Bruce D."/>
            <person name="Delano S.F."/>
            <person name="Detter J.C."/>
            <person name="Gleasner C.D."/>
            <person name="Han C.S."/>
            <person name="Misra M."/>
            <person name="Reitenga K.G."/>
            <person name="Mikhailova N."/>
            <person name="Woyke T."/>
            <person name="Pitluck S."/>
            <person name="Nolan M."/>
            <person name="Land M.L."/>
            <person name="Saunders E."/>
            <person name="Tapia R."/>
            <person name="Lapidus A."/>
            <person name="Ivanova N."/>
            <person name="Hoff W.D."/>
        </authorList>
    </citation>
    <scope>NUCLEOTIDE SEQUENCE [LARGE SCALE GENOMIC DNA]</scope>
    <source>
        <strain evidence="3">DSM 244 / SL1</strain>
    </source>
</reference>
<protein>
    <recommendedName>
        <fullName evidence="4">ParB/Sulfiredoxin domain-containing protein</fullName>
    </recommendedName>
</protein>
<dbReference type="NCBIfam" id="TIGR03764">
    <property type="entry name" value="ICE_PFGI_1_parB"/>
    <property type="match status" value="1"/>
</dbReference>
<dbReference type="RefSeq" id="WP_011813449.1">
    <property type="nucleotide sequence ID" value="NC_008789.1"/>
</dbReference>
<dbReference type="EMBL" id="CP000544">
    <property type="protein sequence ID" value="ABM61426.1"/>
    <property type="molecule type" value="Genomic_DNA"/>
</dbReference>
<sequence>MAKRGLTEKVRQGLWQGHYGNREQSLDRPGDPVTVTQMVLSIDQVVEYEDNPRRLENPRYEEIKQSIAAQRGLNNSLDVTRRPGDEHYITCAGGNTRLRILRELYAETGDEAFARIYCLYHPWQGETTVLTSHLVENELRGELALIDKALALEHLRRHLESEVGERLSRNAFITRLHALGYTISKRQLLRYEFAAQHLLAAIPEALNSLGARTLDYLRRIHDAACQVWHHYQRDAEDFDILWEQALANTDAAEWDPEEGREELAARMAEALGIDRRAVRYEMDTVLSGHPLPKRADHMADQPASVLGMEGATPEESTSADAGGGREIVPQG</sequence>
<dbReference type="HOGENOM" id="CLU_838791_0_0_6"/>
<evidence type="ECO:0000313" key="2">
    <source>
        <dbReference type="EMBL" id="ABM61426.1"/>
    </source>
</evidence>
<dbReference type="KEGG" id="hha:Hhal_0642"/>
<keyword evidence="3" id="KW-1185">Reference proteome</keyword>
<dbReference type="eggNOG" id="COG1475">
    <property type="taxonomic scope" value="Bacteria"/>
</dbReference>
<dbReference type="STRING" id="349124.Hhal_0642"/>
<proteinExistence type="predicted"/>
<organism evidence="2 3">
    <name type="scientific">Halorhodospira halophila (strain DSM 244 / SL1)</name>
    <name type="common">Ectothiorhodospira halophila (strain DSM 244 / SL1)</name>
    <dbReference type="NCBI Taxonomy" id="349124"/>
    <lineage>
        <taxon>Bacteria</taxon>
        <taxon>Pseudomonadati</taxon>
        <taxon>Pseudomonadota</taxon>
        <taxon>Gammaproteobacteria</taxon>
        <taxon>Chromatiales</taxon>
        <taxon>Ectothiorhodospiraceae</taxon>
        <taxon>Halorhodospira</taxon>
    </lineage>
</organism>
<evidence type="ECO:0000313" key="3">
    <source>
        <dbReference type="Proteomes" id="UP000000647"/>
    </source>
</evidence>
<dbReference type="InterPro" id="IPR022304">
    <property type="entry name" value="ICE_PFGI_1_ParB"/>
</dbReference>
<dbReference type="Proteomes" id="UP000000647">
    <property type="component" value="Chromosome"/>
</dbReference>
<dbReference type="SUPFAM" id="SSF110849">
    <property type="entry name" value="ParB/Sulfiredoxin"/>
    <property type="match status" value="1"/>
</dbReference>
<dbReference type="InterPro" id="IPR036086">
    <property type="entry name" value="ParB/Sulfiredoxin_sf"/>
</dbReference>
<gene>
    <name evidence="2" type="ordered locus">Hhal_0642</name>
</gene>
<reference evidence="3" key="1">
    <citation type="submission" date="2006-12" db="EMBL/GenBank/DDBJ databases">
        <title>Complete sequence of Halorhodospira halophila SL1.</title>
        <authorList>
            <consortium name="US DOE Joint Genome Institute"/>
            <person name="Copeland A."/>
            <person name="Lucas S."/>
            <person name="Lapidus A."/>
            <person name="Barry K."/>
            <person name="Detter J.C."/>
            <person name="Glavina del Rio T."/>
            <person name="Hammon N."/>
            <person name="Israni S."/>
            <person name="Dalin E."/>
            <person name="Tice H."/>
            <person name="Pitluck S."/>
            <person name="Saunders E."/>
            <person name="Brettin T."/>
            <person name="Bruce D."/>
            <person name="Han C."/>
            <person name="Tapia R."/>
            <person name="Schmutz J."/>
            <person name="Larimer F."/>
            <person name="Land M."/>
            <person name="Hauser L."/>
            <person name="Kyrpides N."/>
            <person name="Mikhailova N."/>
            <person name="Hoff W."/>
            <person name="Richardson P."/>
        </authorList>
    </citation>
    <scope>NUCLEOTIDE SEQUENCE [LARGE SCALE GENOMIC DNA]</scope>
    <source>
        <strain evidence="3">DSM 244 / SL1</strain>
    </source>
</reference>
<dbReference type="OrthoDB" id="7656008at2"/>
<evidence type="ECO:0008006" key="4">
    <source>
        <dbReference type="Google" id="ProtNLM"/>
    </source>
</evidence>
<dbReference type="AlphaFoldDB" id="A1WUR4"/>
<accession>A1WUR4</accession>